<keyword evidence="1" id="KW-1133">Transmembrane helix</keyword>
<protein>
    <submittedName>
        <fullName evidence="2">Uncharacterized protein</fullName>
    </submittedName>
</protein>
<accession>A0A841CQK8</accession>
<dbReference type="EMBL" id="JACHJN010000008">
    <property type="protein sequence ID" value="MBB5958418.1"/>
    <property type="molecule type" value="Genomic_DNA"/>
</dbReference>
<evidence type="ECO:0000313" key="2">
    <source>
        <dbReference type="EMBL" id="MBB5958418.1"/>
    </source>
</evidence>
<comment type="caution">
    <text evidence="2">The sequence shown here is derived from an EMBL/GenBank/DDBJ whole genome shotgun (WGS) entry which is preliminary data.</text>
</comment>
<reference evidence="2 3" key="1">
    <citation type="submission" date="2020-08" db="EMBL/GenBank/DDBJ databases">
        <title>Genomic Encyclopedia of Type Strains, Phase III (KMG-III): the genomes of soil and plant-associated and newly described type strains.</title>
        <authorList>
            <person name="Whitman W."/>
        </authorList>
    </citation>
    <scope>NUCLEOTIDE SEQUENCE [LARGE SCALE GENOMIC DNA]</scope>
    <source>
        <strain evidence="2 3">CECT 8640</strain>
    </source>
</reference>
<organism evidence="2 3">
    <name type="scientific">Saccharothrix tamanrassetensis</name>
    <dbReference type="NCBI Taxonomy" id="1051531"/>
    <lineage>
        <taxon>Bacteria</taxon>
        <taxon>Bacillati</taxon>
        <taxon>Actinomycetota</taxon>
        <taxon>Actinomycetes</taxon>
        <taxon>Pseudonocardiales</taxon>
        <taxon>Pseudonocardiaceae</taxon>
        <taxon>Saccharothrix</taxon>
    </lineage>
</organism>
<keyword evidence="1" id="KW-0812">Transmembrane</keyword>
<keyword evidence="1" id="KW-0472">Membrane</keyword>
<feature type="transmembrane region" description="Helical" evidence="1">
    <location>
        <begin position="49"/>
        <end position="71"/>
    </location>
</feature>
<feature type="transmembrane region" description="Helical" evidence="1">
    <location>
        <begin position="7"/>
        <end position="29"/>
    </location>
</feature>
<dbReference type="RefSeq" id="WP_184694376.1">
    <property type="nucleotide sequence ID" value="NZ_JACHJN010000008.1"/>
</dbReference>
<proteinExistence type="predicted"/>
<gene>
    <name evidence="2" type="ORF">FHS29_005026</name>
</gene>
<evidence type="ECO:0000313" key="3">
    <source>
        <dbReference type="Proteomes" id="UP000547510"/>
    </source>
</evidence>
<dbReference type="Proteomes" id="UP000547510">
    <property type="component" value="Unassembled WGS sequence"/>
</dbReference>
<dbReference type="AlphaFoldDB" id="A0A841CQK8"/>
<name>A0A841CQK8_9PSEU</name>
<sequence>MSAVPMLLVVLGAVVALVVVVVVVWKLLLAAGLLGLAQWAVVTQTDDPTLVVLVLGVPSLITVVAVSRLVSRPSAGLRRGRSRLKGVVLR</sequence>
<evidence type="ECO:0000256" key="1">
    <source>
        <dbReference type="SAM" id="Phobius"/>
    </source>
</evidence>
<keyword evidence="3" id="KW-1185">Reference proteome</keyword>